<comment type="caution">
    <text evidence="1">The sequence shown here is derived from an EMBL/GenBank/DDBJ whole genome shotgun (WGS) entry which is preliminary data.</text>
</comment>
<dbReference type="EMBL" id="MU273496">
    <property type="protein sequence ID" value="KAI0034664.1"/>
    <property type="molecule type" value="Genomic_DNA"/>
</dbReference>
<reference evidence="1" key="2">
    <citation type="journal article" date="2022" name="New Phytol.">
        <title>Evolutionary transition to the ectomycorrhizal habit in the genomes of a hyperdiverse lineage of mushroom-forming fungi.</title>
        <authorList>
            <person name="Looney B."/>
            <person name="Miyauchi S."/>
            <person name="Morin E."/>
            <person name="Drula E."/>
            <person name="Courty P.E."/>
            <person name="Kohler A."/>
            <person name="Kuo A."/>
            <person name="LaButti K."/>
            <person name="Pangilinan J."/>
            <person name="Lipzen A."/>
            <person name="Riley R."/>
            <person name="Andreopoulos W."/>
            <person name="He G."/>
            <person name="Johnson J."/>
            <person name="Nolan M."/>
            <person name="Tritt A."/>
            <person name="Barry K.W."/>
            <person name="Grigoriev I.V."/>
            <person name="Nagy L.G."/>
            <person name="Hibbett D."/>
            <person name="Henrissat B."/>
            <person name="Matheny P.B."/>
            <person name="Labbe J."/>
            <person name="Martin F.M."/>
        </authorList>
    </citation>
    <scope>NUCLEOTIDE SEQUENCE</scope>
    <source>
        <strain evidence="1">EC-137</strain>
    </source>
</reference>
<evidence type="ECO:0000313" key="1">
    <source>
        <dbReference type="EMBL" id="KAI0034664.1"/>
    </source>
</evidence>
<accession>A0ACB8QS80</accession>
<keyword evidence="2" id="KW-1185">Reference proteome</keyword>
<protein>
    <submittedName>
        <fullName evidence="1">Uncharacterized protein</fullName>
    </submittedName>
</protein>
<evidence type="ECO:0000313" key="2">
    <source>
        <dbReference type="Proteomes" id="UP000814128"/>
    </source>
</evidence>
<sequence length="99" mass="10918">MASGFGFNGGRPRCFAYWQEFTKCYTQTDSPAACNPQAEDYLECLHHTKEIARAKQVKEQFIKKALAQADEDRKASDIIADGVVLGVGLINRDPSGGKH</sequence>
<dbReference type="Proteomes" id="UP000814128">
    <property type="component" value="Unassembled WGS sequence"/>
</dbReference>
<gene>
    <name evidence="1" type="ORF">K488DRAFT_83730</name>
</gene>
<reference evidence="1" key="1">
    <citation type="submission" date="2021-02" db="EMBL/GenBank/DDBJ databases">
        <authorList>
            <consortium name="DOE Joint Genome Institute"/>
            <person name="Ahrendt S."/>
            <person name="Looney B.P."/>
            <person name="Miyauchi S."/>
            <person name="Morin E."/>
            <person name="Drula E."/>
            <person name="Courty P.E."/>
            <person name="Chicoki N."/>
            <person name="Fauchery L."/>
            <person name="Kohler A."/>
            <person name="Kuo A."/>
            <person name="Labutti K."/>
            <person name="Pangilinan J."/>
            <person name="Lipzen A."/>
            <person name="Riley R."/>
            <person name="Andreopoulos W."/>
            <person name="He G."/>
            <person name="Johnson J."/>
            <person name="Barry K.W."/>
            <person name="Grigoriev I.V."/>
            <person name="Nagy L."/>
            <person name="Hibbett D."/>
            <person name="Henrissat B."/>
            <person name="Matheny P.B."/>
            <person name="Labbe J."/>
            <person name="Martin F."/>
        </authorList>
    </citation>
    <scope>NUCLEOTIDE SEQUENCE</scope>
    <source>
        <strain evidence="1">EC-137</strain>
    </source>
</reference>
<organism evidence="1 2">
    <name type="scientific">Vararia minispora EC-137</name>
    <dbReference type="NCBI Taxonomy" id="1314806"/>
    <lineage>
        <taxon>Eukaryota</taxon>
        <taxon>Fungi</taxon>
        <taxon>Dikarya</taxon>
        <taxon>Basidiomycota</taxon>
        <taxon>Agaricomycotina</taxon>
        <taxon>Agaricomycetes</taxon>
        <taxon>Russulales</taxon>
        <taxon>Lachnocladiaceae</taxon>
        <taxon>Vararia</taxon>
    </lineage>
</organism>
<proteinExistence type="predicted"/>
<name>A0ACB8QS80_9AGAM</name>